<keyword evidence="3" id="KW-0408">Iron</keyword>
<evidence type="ECO:0000256" key="1">
    <source>
        <dbReference type="ARBA" id="ARBA00022714"/>
    </source>
</evidence>
<proteinExistence type="inferred from homology"/>
<dbReference type="GO" id="GO:0051213">
    <property type="term" value="F:dioxygenase activity"/>
    <property type="evidence" value="ECO:0007669"/>
    <property type="project" value="UniProtKB-KW"/>
</dbReference>
<evidence type="ECO:0000256" key="4">
    <source>
        <dbReference type="ARBA" id="ARBA00023014"/>
    </source>
</evidence>
<evidence type="ECO:0000313" key="9">
    <source>
        <dbReference type="Proteomes" id="UP001158049"/>
    </source>
</evidence>
<dbReference type="EMBL" id="FXUL01000036">
    <property type="protein sequence ID" value="SMP80477.1"/>
    <property type="molecule type" value="Genomic_DNA"/>
</dbReference>
<sequence>MAWTRVAAANEVAEGEVVGVTAAGQQIALYRDKAAFFATSNVCTHQYALLSDGYFEDGCIECPLHQGSFDIRTGKAMCAPVTEDIKVYPVRVDGDDLLADI</sequence>
<dbReference type="PANTHER" id="PTHR21496:SF0">
    <property type="entry name" value="RIESKE DOMAIN-CONTAINING PROTEIN"/>
    <property type="match status" value="1"/>
</dbReference>
<dbReference type="Proteomes" id="UP001158049">
    <property type="component" value="Unassembled WGS sequence"/>
</dbReference>
<comment type="cofactor">
    <cofactor evidence="5">
        <name>[2Fe-2S] cluster</name>
        <dbReference type="ChEBI" id="CHEBI:190135"/>
    </cofactor>
</comment>
<protein>
    <submittedName>
        <fullName evidence="8">3-phenylpropionate/trans-cinnamate dioxygenase ferredoxin subunit</fullName>
    </submittedName>
</protein>
<feature type="domain" description="Rieske" evidence="7">
    <location>
        <begin position="4"/>
        <end position="99"/>
    </location>
</feature>
<evidence type="ECO:0000256" key="5">
    <source>
        <dbReference type="ARBA" id="ARBA00034078"/>
    </source>
</evidence>
<evidence type="ECO:0000256" key="2">
    <source>
        <dbReference type="ARBA" id="ARBA00022723"/>
    </source>
</evidence>
<evidence type="ECO:0000259" key="7">
    <source>
        <dbReference type="PROSITE" id="PS51296"/>
    </source>
</evidence>
<keyword evidence="2" id="KW-0479">Metal-binding</keyword>
<keyword evidence="9" id="KW-1185">Reference proteome</keyword>
<keyword evidence="8" id="KW-0560">Oxidoreductase</keyword>
<evidence type="ECO:0000256" key="6">
    <source>
        <dbReference type="ARBA" id="ARBA00038001"/>
    </source>
</evidence>
<reference evidence="8 9" key="1">
    <citation type="submission" date="2017-05" db="EMBL/GenBank/DDBJ databases">
        <authorList>
            <person name="Varghese N."/>
            <person name="Submissions S."/>
        </authorList>
    </citation>
    <scope>NUCLEOTIDE SEQUENCE [LARGE SCALE GENOMIC DNA]</scope>
    <source>
        <strain evidence="8 9">DSM 26001</strain>
    </source>
</reference>
<accession>A0ABY1QTG9</accession>
<comment type="similarity">
    <text evidence="6">Belongs to the bacterial ring-hydroxylating dioxygenase ferredoxin component family.</text>
</comment>
<dbReference type="PANTHER" id="PTHR21496">
    <property type="entry name" value="FERREDOXIN-RELATED"/>
    <property type="match status" value="1"/>
</dbReference>
<keyword evidence="1" id="KW-0001">2Fe-2S</keyword>
<dbReference type="Gene3D" id="2.102.10.10">
    <property type="entry name" value="Rieske [2Fe-2S] iron-sulphur domain"/>
    <property type="match status" value="1"/>
</dbReference>
<dbReference type="InterPro" id="IPR017941">
    <property type="entry name" value="Rieske_2Fe-2S"/>
</dbReference>
<name>A0ABY1QTG9_9BURK</name>
<evidence type="ECO:0000313" key="8">
    <source>
        <dbReference type="EMBL" id="SMP80477.1"/>
    </source>
</evidence>
<gene>
    <name evidence="8" type="ORF">SAMN06295970_1369</name>
</gene>
<dbReference type="InterPro" id="IPR036922">
    <property type="entry name" value="Rieske_2Fe-2S_sf"/>
</dbReference>
<organism evidence="8 9">
    <name type="scientific">Noviherbaspirillum suwonense</name>
    <dbReference type="NCBI Taxonomy" id="1224511"/>
    <lineage>
        <taxon>Bacteria</taxon>
        <taxon>Pseudomonadati</taxon>
        <taxon>Pseudomonadota</taxon>
        <taxon>Betaproteobacteria</taxon>
        <taxon>Burkholderiales</taxon>
        <taxon>Oxalobacteraceae</taxon>
        <taxon>Noviherbaspirillum</taxon>
    </lineage>
</organism>
<dbReference type="PROSITE" id="PS51296">
    <property type="entry name" value="RIESKE"/>
    <property type="match status" value="1"/>
</dbReference>
<evidence type="ECO:0000256" key="3">
    <source>
        <dbReference type="ARBA" id="ARBA00023004"/>
    </source>
</evidence>
<dbReference type="SUPFAM" id="SSF50022">
    <property type="entry name" value="ISP domain"/>
    <property type="match status" value="1"/>
</dbReference>
<dbReference type="CDD" id="cd03528">
    <property type="entry name" value="Rieske_RO_ferredoxin"/>
    <property type="match status" value="1"/>
</dbReference>
<keyword evidence="8" id="KW-0223">Dioxygenase</keyword>
<dbReference type="Pfam" id="PF00355">
    <property type="entry name" value="Rieske"/>
    <property type="match status" value="1"/>
</dbReference>
<dbReference type="RefSeq" id="WP_283445472.1">
    <property type="nucleotide sequence ID" value="NZ_FXUL01000036.1"/>
</dbReference>
<keyword evidence="4" id="KW-0411">Iron-sulfur</keyword>
<comment type="caution">
    <text evidence="8">The sequence shown here is derived from an EMBL/GenBank/DDBJ whole genome shotgun (WGS) entry which is preliminary data.</text>
</comment>